<evidence type="ECO:0000256" key="4">
    <source>
        <dbReference type="ARBA" id="ARBA00022989"/>
    </source>
</evidence>
<name>A0A0K1ER98_CHOCO</name>
<dbReference type="KEGG" id="ccro:CMC5_076030"/>
<evidence type="ECO:0000313" key="11">
    <source>
        <dbReference type="Proteomes" id="UP000067626"/>
    </source>
</evidence>
<dbReference type="AlphaFoldDB" id="A0A0K1ER98"/>
<feature type="transmembrane region" description="Helical" evidence="7">
    <location>
        <begin position="328"/>
        <end position="357"/>
    </location>
</feature>
<feature type="transmembrane region" description="Helical" evidence="7">
    <location>
        <begin position="20"/>
        <end position="42"/>
    </location>
</feature>
<dbReference type="PANTHER" id="PTHR30572">
    <property type="entry name" value="MEMBRANE COMPONENT OF TRANSPORTER-RELATED"/>
    <property type="match status" value="1"/>
</dbReference>
<dbReference type="EMBL" id="CP012159">
    <property type="protein sequence ID" value="AKT43371.1"/>
    <property type="molecule type" value="Genomic_DNA"/>
</dbReference>
<protein>
    <submittedName>
        <fullName evidence="10">Multidrug ABC transporter substrate-binding protein</fullName>
    </submittedName>
</protein>
<dbReference type="PANTHER" id="PTHR30572:SF4">
    <property type="entry name" value="ABC TRANSPORTER PERMEASE YTRF"/>
    <property type="match status" value="1"/>
</dbReference>
<dbReference type="GO" id="GO:0022857">
    <property type="term" value="F:transmembrane transporter activity"/>
    <property type="evidence" value="ECO:0007669"/>
    <property type="project" value="TreeGrafter"/>
</dbReference>
<evidence type="ECO:0000256" key="6">
    <source>
        <dbReference type="ARBA" id="ARBA00038076"/>
    </source>
</evidence>
<dbReference type="InterPro" id="IPR050250">
    <property type="entry name" value="Macrolide_Exporter_MacB"/>
</dbReference>
<dbReference type="Pfam" id="PF02687">
    <property type="entry name" value="FtsX"/>
    <property type="match status" value="1"/>
</dbReference>
<evidence type="ECO:0000259" key="8">
    <source>
        <dbReference type="Pfam" id="PF02687"/>
    </source>
</evidence>
<gene>
    <name evidence="10" type="ORF">CMC5_076030</name>
</gene>
<keyword evidence="4 7" id="KW-1133">Transmembrane helix</keyword>
<dbReference type="RefSeq" id="WP_050434848.1">
    <property type="nucleotide sequence ID" value="NZ_CP012159.1"/>
</dbReference>
<reference evidence="10 11" key="1">
    <citation type="submission" date="2015-07" db="EMBL/GenBank/DDBJ databases">
        <title>Genome analysis of myxobacterium Chondromyces crocatus Cm c5 reveals a high potential for natural compound synthesis and the genetic basis for the loss of fruiting body formation.</title>
        <authorList>
            <person name="Zaburannyi N."/>
            <person name="Bunk B."/>
            <person name="Maier J."/>
            <person name="Overmann J."/>
            <person name="Mueller R."/>
        </authorList>
    </citation>
    <scope>NUCLEOTIDE SEQUENCE [LARGE SCALE GENOMIC DNA]</scope>
    <source>
        <strain evidence="10 11">Cm c5</strain>
    </source>
</reference>
<organism evidence="10 11">
    <name type="scientific">Chondromyces crocatus</name>
    <dbReference type="NCBI Taxonomy" id="52"/>
    <lineage>
        <taxon>Bacteria</taxon>
        <taxon>Pseudomonadati</taxon>
        <taxon>Myxococcota</taxon>
        <taxon>Polyangia</taxon>
        <taxon>Polyangiales</taxon>
        <taxon>Polyangiaceae</taxon>
        <taxon>Chondromyces</taxon>
    </lineage>
</organism>
<accession>A0A0K1ER98</accession>
<dbReference type="InterPro" id="IPR003838">
    <property type="entry name" value="ABC3_permease_C"/>
</dbReference>
<feature type="domain" description="ABC3 transporter permease C-terminal" evidence="8">
    <location>
        <begin position="286"/>
        <end position="399"/>
    </location>
</feature>
<evidence type="ECO:0000259" key="9">
    <source>
        <dbReference type="Pfam" id="PF12704"/>
    </source>
</evidence>
<feature type="domain" description="MacB-like periplasmic core" evidence="9">
    <location>
        <begin position="23"/>
        <end position="245"/>
    </location>
</feature>
<keyword evidence="11" id="KW-1185">Reference proteome</keyword>
<dbReference type="STRING" id="52.CMC5_076030"/>
<keyword evidence="2" id="KW-1003">Cell membrane</keyword>
<comment type="similarity">
    <text evidence="6">Belongs to the ABC-4 integral membrane protein family.</text>
</comment>
<dbReference type="GO" id="GO:0005886">
    <property type="term" value="C:plasma membrane"/>
    <property type="evidence" value="ECO:0007669"/>
    <property type="project" value="UniProtKB-SubCell"/>
</dbReference>
<feature type="transmembrane region" description="Helical" evidence="7">
    <location>
        <begin position="369"/>
        <end position="389"/>
    </location>
</feature>
<evidence type="ECO:0000256" key="5">
    <source>
        <dbReference type="ARBA" id="ARBA00023136"/>
    </source>
</evidence>
<dbReference type="Pfam" id="PF12704">
    <property type="entry name" value="MacB_PCD"/>
    <property type="match status" value="1"/>
</dbReference>
<dbReference type="OrthoDB" id="9802264at2"/>
<dbReference type="InterPro" id="IPR025857">
    <property type="entry name" value="MacB_PCD"/>
</dbReference>
<feature type="transmembrane region" description="Helical" evidence="7">
    <location>
        <begin position="280"/>
        <end position="307"/>
    </location>
</feature>
<proteinExistence type="inferred from homology"/>
<evidence type="ECO:0000256" key="3">
    <source>
        <dbReference type="ARBA" id="ARBA00022692"/>
    </source>
</evidence>
<evidence type="ECO:0000256" key="2">
    <source>
        <dbReference type="ARBA" id="ARBA00022475"/>
    </source>
</evidence>
<evidence type="ECO:0000256" key="7">
    <source>
        <dbReference type="SAM" id="Phobius"/>
    </source>
</evidence>
<keyword evidence="5 7" id="KW-0472">Membrane</keyword>
<comment type="subcellular location">
    <subcellularLocation>
        <location evidence="1">Cell membrane</location>
        <topology evidence="1">Multi-pass membrane protein</topology>
    </subcellularLocation>
</comment>
<dbReference type="Proteomes" id="UP000067626">
    <property type="component" value="Chromosome"/>
</dbReference>
<keyword evidence="3 7" id="KW-0812">Transmembrane</keyword>
<sequence>MKSFIAAVRIAFLAILRSKLRAALTVLGILIGVAAVVVVVALGTGVRQRVLQEISSMGANIIYVWPQTTQQSGARRKEPTQMTENDAEAIRKEALSVSDVTTFSSTTTQVVASERNVSTSVMGTTRTYWGIRSFTFARGESWSESDEQLKAKVCVIGETVRENLFDSKDALGQYIRIGKHPFKVVGVLARKGQSSFGEDQDDRLLMPIGSFRSRIMPAPPGKVDQIMVSATSERTVERAVKQIRDILKQRHRLDPDDEPDFSISTQAEFRKSQEVIFDTLTVLLSSIAGVSLLVGGIGVMNIMLVSVTERTREIGIRMAIGADEGDIMVQFLVEAIALSCIGGLFGLAVGVGLIFALTSVLGWSMSLPLPAVFAALGTSTAIGIIFGYLPARRAAKLDPILALRHE</sequence>
<evidence type="ECO:0000313" key="10">
    <source>
        <dbReference type="EMBL" id="AKT43371.1"/>
    </source>
</evidence>
<evidence type="ECO:0000256" key="1">
    <source>
        <dbReference type="ARBA" id="ARBA00004651"/>
    </source>
</evidence>